<comment type="caution">
    <text evidence="2">The sequence shown here is derived from an EMBL/GenBank/DDBJ whole genome shotgun (WGS) entry which is preliminary data.</text>
</comment>
<keyword evidence="1" id="KW-0732">Signal</keyword>
<sequence>MLKPAATWFITATVALVTASDDLVIGEYQLPTTPLRARARVSDGFVSFFFEALVDPEDSVSVESIPVRGGPDTYTVAHANFAGVKSFINSNTGTSSIPQVQIQDGDLSTLTEYGPLTFKTKFQGKEVTFTRRALNLVEGTYVSTDGASFALILRVGASIEMIFRCDDAGRERQFQRTFSDLIVGELTNAQFGGGADYEEFIDEVATGCSRSDLPTRSHTFTVLLATDYAAYLVLDGQPSRTFPLVKVP</sequence>
<feature type="chain" id="PRO_5029636218" evidence="1">
    <location>
        <begin position="20"/>
        <end position="248"/>
    </location>
</feature>
<evidence type="ECO:0000256" key="1">
    <source>
        <dbReference type="SAM" id="SignalP"/>
    </source>
</evidence>
<organism evidence="2 3">
    <name type="scientific">Perkinsus olseni</name>
    <name type="common">Perkinsus atlanticus</name>
    <dbReference type="NCBI Taxonomy" id="32597"/>
    <lineage>
        <taxon>Eukaryota</taxon>
        <taxon>Sar</taxon>
        <taxon>Alveolata</taxon>
        <taxon>Perkinsozoa</taxon>
        <taxon>Perkinsea</taxon>
        <taxon>Perkinsida</taxon>
        <taxon>Perkinsidae</taxon>
        <taxon>Perkinsus</taxon>
    </lineage>
</organism>
<dbReference type="Proteomes" id="UP000541610">
    <property type="component" value="Unassembled WGS sequence"/>
</dbReference>
<gene>
    <name evidence="2" type="ORF">FOZ60_004177</name>
</gene>
<feature type="signal peptide" evidence="1">
    <location>
        <begin position="1"/>
        <end position="19"/>
    </location>
</feature>
<dbReference type="EMBL" id="JABANP010000192">
    <property type="protein sequence ID" value="KAF4687255.1"/>
    <property type="molecule type" value="Genomic_DNA"/>
</dbReference>
<protein>
    <submittedName>
        <fullName evidence="2">Uncharacterized protein</fullName>
    </submittedName>
</protein>
<evidence type="ECO:0000313" key="3">
    <source>
        <dbReference type="Proteomes" id="UP000541610"/>
    </source>
</evidence>
<dbReference type="AlphaFoldDB" id="A0A7J6NTZ5"/>
<evidence type="ECO:0000313" key="2">
    <source>
        <dbReference type="EMBL" id="KAF4687255.1"/>
    </source>
</evidence>
<proteinExistence type="predicted"/>
<reference evidence="2 3" key="1">
    <citation type="submission" date="2020-04" db="EMBL/GenBank/DDBJ databases">
        <title>Perkinsus olseni comparative genomics.</title>
        <authorList>
            <person name="Bogema D.R."/>
        </authorList>
    </citation>
    <scope>NUCLEOTIDE SEQUENCE [LARGE SCALE GENOMIC DNA]</scope>
    <source>
        <strain evidence="2">00978-12</strain>
    </source>
</reference>
<accession>A0A7J6NTZ5</accession>
<name>A0A7J6NTZ5_PEROL</name>